<feature type="region of interest" description="Disordered" evidence="2">
    <location>
        <begin position="672"/>
        <end position="695"/>
    </location>
</feature>
<evidence type="ECO:0000313" key="3">
    <source>
        <dbReference type="EMBL" id="PMD21695.1"/>
    </source>
</evidence>
<feature type="compositionally biased region" description="Polar residues" evidence="2">
    <location>
        <begin position="1"/>
        <end position="12"/>
    </location>
</feature>
<evidence type="ECO:0000256" key="2">
    <source>
        <dbReference type="SAM" id="MobiDB-lite"/>
    </source>
</evidence>
<dbReference type="CDD" id="cd00067">
    <property type="entry name" value="GAL4"/>
    <property type="match status" value="1"/>
</dbReference>
<reference evidence="3 4" key="1">
    <citation type="submission" date="2016-05" db="EMBL/GenBank/DDBJ databases">
        <title>A degradative enzymes factory behind the ericoid mycorrhizal symbiosis.</title>
        <authorList>
            <consortium name="DOE Joint Genome Institute"/>
            <person name="Martino E."/>
            <person name="Morin E."/>
            <person name="Grelet G."/>
            <person name="Kuo A."/>
            <person name="Kohler A."/>
            <person name="Daghino S."/>
            <person name="Barry K."/>
            <person name="Choi C."/>
            <person name="Cichocki N."/>
            <person name="Clum A."/>
            <person name="Copeland A."/>
            <person name="Hainaut M."/>
            <person name="Haridas S."/>
            <person name="Labutti K."/>
            <person name="Lindquist E."/>
            <person name="Lipzen A."/>
            <person name="Khouja H.-R."/>
            <person name="Murat C."/>
            <person name="Ohm R."/>
            <person name="Olson A."/>
            <person name="Spatafora J."/>
            <person name="Veneault-Fourrey C."/>
            <person name="Henrissat B."/>
            <person name="Grigoriev I."/>
            <person name="Martin F."/>
            <person name="Perotto S."/>
        </authorList>
    </citation>
    <scope>NUCLEOTIDE SEQUENCE [LARGE SCALE GENOMIC DNA]</scope>
    <source>
        <strain evidence="3 4">UAMH 7357</strain>
    </source>
</reference>
<name>A0A2J6Q5Y5_9HELO</name>
<evidence type="ECO:0008006" key="5">
    <source>
        <dbReference type="Google" id="ProtNLM"/>
    </source>
</evidence>
<dbReference type="OrthoDB" id="4226666at2759"/>
<evidence type="ECO:0000313" key="4">
    <source>
        <dbReference type="Proteomes" id="UP000235672"/>
    </source>
</evidence>
<dbReference type="GO" id="GO:0000981">
    <property type="term" value="F:DNA-binding transcription factor activity, RNA polymerase II-specific"/>
    <property type="evidence" value="ECO:0007669"/>
    <property type="project" value="InterPro"/>
</dbReference>
<dbReference type="PANTHER" id="PTHR35392:SF5">
    <property type="entry name" value="ZN(2)-C6 FUNGAL-TYPE DOMAIN-CONTAINING PROTEIN"/>
    <property type="match status" value="1"/>
</dbReference>
<dbReference type="PANTHER" id="PTHR35392">
    <property type="entry name" value="ZN(II)2CYS6 TRANSCRIPTION FACTOR (EUROFUNG)-RELATED-RELATED"/>
    <property type="match status" value="1"/>
</dbReference>
<feature type="region of interest" description="Disordered" evidence="2">
    <location>
        <begin position="149"/>
        <end position="172"/>
    </location>
</feature>
<keyword evidence="1" id="KW-0539">Nucleus</keyword>
<proteinExistence type="predicted"/>
<keyword evidence="4" id="KW-1185">Reference proteome</keyword>
<evidence type="ECO:0000256" key="1">
    <source>
        <dbReference type="ARBA" id="ARBA00023242"/>
    </source>
</evidence>
<organism evidence="3 4">
    <name type="scientific">Hyaloscypha hepaticicola</name>
    <dbReference type="NCBI Taxonomy" id="2082293"/>
    <lineage>
        <taxon>Eukaryota</taxon>
        <taxon>Fungi</taxon>
        <taxon>Dikarya</taxon>
        <taxon>Ascomycota</taxon>
        <taxon>Pezizomycotina</taxon>
        <taxon>Leotiomycetes</taxon>
        <taxon>Helotiales</taxon>
        <taxon>Hyaloscyphaceae</taxon>
        <taxon>Hyaloscypha</taxon>
    </lineage>
</organism>
<sequence length="1093" mass="123856">MDKSLNKMSSPATLGGESSPWQGSPGEDDLVHEESMLKRKLAILEEFMDIESGAPLEDRCQILRQKIGSLEADIFRSGRTDASHRYLKEAPAPAFVDVKPEEFTNWLSVSQRRASDQFNRAEKDLATLLNGGGQLFGTGNAVHAFPVTPDVSPPGEDYENSTERPHKRPRIAEKDKPPCLRCRILKKKCDSLEQCSHCPTQSFDNENDFWKILGCFRSRLQDLSLIFCPAFARSTTRTFRYRNGGREVVNFVLAKSRVSDQKRRRMMYLVEARPDFAQLDDASWDDIATRESMSEAAMTSTEYGGDGYTFTGGDGGTLTPEGFLQQDYEAAWSVLQAVSMDPTYLMKTEYNLFTLLRQGNEFSVYEPEYWELFNQTKRILRQSVEFYLLEGLCSRMASGDMAPPFDPSSSTPNTLVLVDLKEDMESFLRRFEKICAGRAKLTGFAQLACFYALLVFGVAKSILIDAYSIRSEYEDPNPWDEEDAIRIFSAYKALVSVFCWSSKSDIVRDDDIDQDDELGTALLETRAMVHSAKWEERGFRGMKEFLLGVGSCFFADGTYNGFFMQKFGRERLLRTFSKGVIAVNGSSERRISQTQPSVSERILQGERASAIRHATDVHIFSVTQEQDPFHRFDLSIPRDPVGFFPSPPPNQFQDPIPVSVVSKSGNKSTFTFVGHDENHGNSGGRGQSRRKGALDAETLRKAREVRKLGACWNCWVMKIPCSEGTICDRCRKKSSTPVYRLCNRNPFIAYGDLLFPDFLISDFSAQALQMYTDDNIHCFKNQILNVVVTWGEGALKLRASPFVTVPNRTMQKTYHSQDGHPLGVESLPVGLTEANMVLMEQACLEELEHKLANQTFVSGISCWRTSAVSKSILETVFRYYHTMPVKHPLIHTILQLRLAIRAISNPAIFTDSSAKMILYHTQTKYPSVEYYSSRLLNRQLKHITFKICRDLTFKFLSKLEKAVRSRDKSFWPIYFAALILLCSTIEHDQILLNAHVQTARAARPDTVIGMDDEPEKACLDLEEGPYAQLTHLFHALFRTGKRDSGGLNPFRDEFELNTEKHFDAASMTMIREIKKNFFEEGLLAPFPILSVLP</sequence>
<gene>
    <name evidence="3" type="ORF">NA56DRAFT_121121</name>
</gene>
<feature type="region of interest" description="Disordered" evidence="2">
    <location>
        <begin position="1"/>
        <end position="32"/>
    </location>
</feature>
<protein>
    <recommendedName>
        <fullName evidence="5">Zn(2)-C6 fungal-type domain-containing protein</fullName>
    </recommendedName>
</protein>
<dbReference type="InterPro" id="IPR052973">
    <property type="entry name" value="Fungal_sec-metab_reg_TF"/>
</dbReference>
<dbReference type="GO" id="GO:0008270">
    <property type="term" value="F:zinc ion binding"/>
    <property type="evidence" value="ECO:0007669"/>
    <property type="project" value="InterPro"/>
</dbReference>
<accession>A0A2J6Q5Y5</accession>
<dbReference type="Proteomes" id="UP000235672">
    <property type="component" value="Unassembled WGS sequence"/>
</dbReference>
<dbReference type="AlphaFoldDB" id="A0A2J6Q5Y5"/>
<dbReference type="EMBL" id="KZ613480">
    <property type="protein sequence ID" value="PMD21695.1"/>
    <property type="molecule type" value="Genomic_DNA"/>
</dbReference>
<dbReference type="InterPro" id="IPR001138">
    <property type="entry name" value="Zn2Cys6_DnaBD"/>
</dbReference>